<reference evidence="2 3" key="1">
    <citation type="journal article" date="2024" name="Nat. Commun.">
        <title>Phylogenomics reveals the evolutionary origins of lichenization in chlorophyte algae.</title>
        <authorList>
            <person name="Puginier C."/>
            <person name="Libourel C."/>
            <person name="Otte J."/>
            <person name="Skaloud P."/>
            <person name="Haon M."/>
            <person name="Grisel S."/>
            <person name="Petersen M."/>
            <person name="Berrin J.G."/>
            <person name="Delaux P.M."/>
            <person name="Dal Grande F."/>
            <person name="Keller J."/>
        </authorList>
    </citation>
    <scope>NUCLEOTIDE SEQUENCE [LARGE SCALE GENOMIC DNA]</scope>
    <source>
        <strain evidence="2 3">SAG 2043</strain>
    </source>
</reference>
<protein>
    <recommendedName>
        <fullName evidence="1">Helicase-associated domain-containing protein</fullName>
    </recommendedName>
</protein>
<dbReference type="AlphaFoldDB" id="A0AAW1PSI2"/>
<feature type="domain" description="Helicase-associated" evidence="1">
    <location>
        <begin position="202"/>
        <end position="262"/>
    </location>
</feature>
<dbReference type="InterPro" id="IPR005114">
    <property type="entry name" value="Helicase_assoc"/>
</dbReference>
<sequence length="339" mass="38548">MTLAFRTLRTPPTLANPPCFGAFRQRRASSRLLCRSVTDQANAELLDRFWQARGVYDTEQRRRLVEAADDTSVGEWQWDGSGPLPGAGAAWFLDEDESTAPQVALVSQQLTQLQRLLGGQADIDVVNMLVREPRLISADLGRITRRLVDMKMASLGQSVDVVKVVEAQPSLLLQAEPERDDQETAADRVEAWKYGLVSDNASQWQQRYTDLVAYHHQHGDAHVGYRDDDDAELARWANKQRAAYKEGSLSMERQEQLARLDFQFDSEAAEWWRWFKQLQSFRQQHGHCDVTPLAAGADFLLLNWCSVQRIANRSRVLREERVAMLDSIDFDWTGADALS</sequence>
<name>A0AAW1PSI2_9CHLO</name>
<organism evidence="2 3">
    <name type="scientific">[Myrmecia] bisecta</name>
    <dbReference type="NCBI Taxonomy" id="41462"/>
    <lineage>
        <taxon>Eukaryota</taxon>
        <taxon>Viridiplantae</taxon>
        <taxon>Chlorophyta</taxon>
        <taxon>core chlorophytes</taxon>
        <taxon>Trebouxiophyceae</taxon>
        <taxon>Trebouxiales</taxon>
        <taxon>Trebouxiaceae</taxon>
        <taxon>Myrmecia</taxon>
    </lineage>
</organism>
<feature type="domain" description="Helicase-associated" evidence="1">
    <location>
        <begin position="269"/>
        <end position="330"/>
    </location>
</feature>
<gene>
    <name evidence="2" type="ORF">WJX72_001950</name>
</gene>
<accession>A0AAW1PSI2</accession>
<keyword evidence="3" id="KW-1185">Reference proteome</keyword>
<evidence type="ECO:0000313" key="2">
    <source>
        <dbReference type="EMBL" id="KAK9812685.1"/>
    </source>
</evidence>
<dbReference type="PANTHER" id="PTHR33418">
    <property type="entry name" value="HELICASE-ASSOCIATED"/>
    <property type="match status" value="1"/>
</dbReference>
<evidence type="ECO:0000259" key="1">
    <source>
        <dbReference type="Pfam" id="PF03457"/>
    </source>
</evidence>
<dbReference type="PANTHER" id="PTHR33418:SF1">
    <property type="entry name" value="HELICASE-ASSOCIATED DOMAIN-CONTAINING PROTEIN"/>
    <property type="match status" value="1"/>
</dbReference>
<proteinExistence type="predicted"/>
<dbReference type="EMBL" id="JALJOR010000008">
    <property type="protein sequence ID" value="KAK9812685.1"/>
    <property type="molecule type" value="Genomic_DNA"/>
</dbReference>
<comment type="caution">
    <text evidence="2">The sequence shown here is derived from an EMBL/GenBank/DDBJ whole genome shotgun (WGS) entry which is preliminary data.</text>
</comment>
<dbReference type="Proteomes" id="UP001489004">
    <property type="component" value="Unassembled WGS sequence"/>
</dbReference>
<dbReference type="Gene3D" id="6.10.140.530">
    <property type="match status" value="2"/>
</dbReference>
<evidence type="ECO:0000313" key="3">
    <source>
        <dbReference type="Proteomes" id="UP001489004"/>
    </source>
</evidence>
<dbReference type="Pfam" id="PF03457">
    <property type="entry name" value="HA"/>
    <property type="match status" value="2"/>
</dbReference>